<dbReference type="PROSITE" id="PS51007">
    <property type="entry name" value="CYTC"/>
    <property type="match status" value="1"/>
</dbReference>
<keyword evidence="3 4" id="KW-0408">Iron</keyword>
<dbReference type="GO" id="GO:0046872">
    <property type="term" value="F:metal ion binding"/>
    <property type="evidence" value="ECO:0007669"/>
    <property type="project" value="UniProtKB-KW"/>
</dbReference>
<feature type="transmembrane region" description="Helical" evidence="5">
    <location>
        <begin position="6"/>
        <end position="28"/>
    </location>
</feature>
<dbReference type="AlphaFoldDB" id="A0A518B1M6"/>
<proteinExistence type="predicted"/>
<dbReference type="GO" id="GO:0020037">
    <property type="term" value="F:heme binding"/>
    <property type="evidence" value="ECO:0007669"/>
    <property type="project" value="InterPro"/>
</dbReference>
<evidence type="ECO:0000256" key="5">
    <source>
        <dbReference type="SAM" id="Phobius"/>
    </source>
</evidence>
<keyword evidence="5" id="KW-0812">Transmembrane</keyword>
<organism evidence="7 8">
    <name type="scientific">Kolteria novifilia</name>
    <dbReference type="NCBI Taxonomy" id="2527975"/>
    <lineage>
        <taxon>Bacteria</taxon>
        <taxon>Pseudomonadati</taxon>
        <taxon>Planctomycetota</taxon>
        <taxon>Planctomycetia</taxon>
        <taxon>Kolteriales</taxon>
        <taxon>Kolteriaceae</taxon>
        <taxon>Kolteria</taxon>
    </lineage>
</organism>
<keyword evidence="5" id="KW-1133">Transmembrane helix</keyword>
<evidence type="ECO:0000256" key="2">
    <source>
        <dbReference type="ARBA" id="ARBA00022723"/>
    </source>
</evidence>
<sequence>MNHGPLIFLGVFFTFASSWLALVFTPYVQLQHLTAAKSGETASSYPRPIAGLALVGQRVYSRDGCMYCHTQQVRPEGFGADFERGWGPRRTVARDYIYDRPVMLGTMRTGPDLANIGVRQPSVEWHHLHLYNPRITSPGSIMPSYAFLYRKQKIVGQPSDDALELPEEYAIEPGYEIVPTEEARALVAYLLRQDRTYPLPEAEQ</sequence>
<evidence type="ECO:0000313" key="8">
    <source>
        <dbReference type="Proteomes" id="UP000317093"/>
    </source>
</evidence>
<dbReference type="KEGG" id="knv:Pan216_17310"/>
<keyword evidence="5" id="KW-0472">Membrane</keyword>
<dbReference type="OrthoDB" id="9811395at2"/>
<accession>A0A518B1M6</accession>
<reference evidence="7 8" key="1">
    <citation type="submission" date="2019-02" db="EMBL/GenBank/DDBJ databases">
        <title>Deep-cultivation of Planctomycetes and their phenomic and genomic characterization uncovers novel biology.</title>
        <authorList>
            <person name="Wiegand S."/>
            <person name="Jogler M."/>
            <person name="Boedeker C."/>
            <person name="Pinto D."/>
            <person name="Vollmers J."/>
            <person name="Rivas-Marin E."/>
            <person name="Kohn T."/>
            <person name="Peeters S.H."/>
            <person name="Heuer A."/>
            <person name="Rast P."/>
            <person name="Oberbeckmann S."/>
            <person name="Bunk B."/>
            <person name="Jeske O."/>
            <person name="Meyerdierks A."/>
            <person name="Storesund J.E."/>
            <person name="Kallscheuer N."/>
            <person name="Luecker S."/>
            <person name="Lage O.M."/>
            <person name="Pohl T."/>
            <person name="Merkel B.J."/>
            <person name="Hornburger P."/>
            <person name="Mueller R.-W."/>
            <person name="Bruemmer F."/>
            <person name="Labrenz M."/>
            <person name="Spormann A.M."/>
            <person name="Op den Camp H."/>
            <person name="Overmann J."/>
            <person name="Amann R."/>
            <person name="Jetten M.S.M."/>
            <person name="Mascher T."/>
            <person name="Medema M.H."/>
            <person name="Devos D.P."/>
            <person name="Kaster A.-K."/>
            <person name="Ovreas L."/>
            <person name="Rohde M."/>
            <person name="Galperin M.Y."/>
            <person name="Jogler C."/>
        </authorList>
    </citation>
    <scope>NUCLEOTIDE SEQUENCE [LARGE SCALE GENOMIC DNA]</scope>
    <source>
        <strain evidence="7 8">Pan216</strain>
    </source>
</reference>
<feature type="domain" description="Cytochrome c" evidence="6">
    <location>
        <begin position="51"/>
        <end position="194"/>
    </location>
</feature>
<keyword evidence="8" id="KW-1185">Reference proteome</keyword>
<protein>
    <submittedName>
        <fullName evidence="7">Cytochrome C oxidase, mono-heme subunit/FixO</fullName>
    </submittedName>
</protein>
<name>A0A518B1M6_9BACT</name>
<keyword evidence="2 4" id="KW-0479">Metal-binding</keyword>
<dbReference type="EMBL" id="CP036279">
    <property type="protein sequence ID" value="QDU60878.1"/>
    <property type="molecule type" value="Genomic_DNA"/>
</dbReference>
<dbReference type="SUPFAM" id="SSF46626">
    <property type="entry name" value="Cytochrome c"/>
    <property type="match status" value="1"/>
</dbReference>
<dbReference type="InterPro" id="IPR003468">
    <property type="entry name" value="Cyt_c_oxidase_monohaem-su/FixO"/>
</dbReference>
<dbReference type="InterPro" id="IPR009056">
    <property type="entry name" value="Cyt_c-like_dom"/>
</dbReference>
<evidence type="ECO:0000256" key="3">
    <source>
        <dbReference type="ARBA" id="ARBA00023004"/>
    </source>
</evidence>
<dbReference type="InterPro" id="IPR036909">
    <property type="entry name" value="Cyt_c-like_dom_sf"/>
</dbReference>
<keyword evidence="1 4" id="KW-0349">Heme</keyword>
<evidence type="ECO:0000256" key="1">
    <source>
        <dbReference type="ARBA" id="ARBA00022617"/>
    </source>
</evidence>
<dbReference type="Pfam" id="PF02433">
    <property type="entry name" value="FixO"/>
    <property type="match status" value="1"/>
</dbReference>
<gene>
    <name evidence="7" type="ORF">Pan216_17310</name>
</gene>
<dbReference type="GO" id="GO:0009055">
    <property type="term" value="F:electron transfer activity"/>
    <property type="evidence" value="ECO:0007669"/>
    <property type="project" value="InterPro"/>
</dbReference>
<evidence type="ECO:0000256" key="4">
    <source>
        <dbReference type="PROSITE-ProRule" id="PRU00433"/>
    </source>
</evidence>
<evidence type="ECO:0000313" key="7">
    <source>
        <dbReference type="EMBL" id="QDU60878.1"/>
    </source>
</evidence>
<evidence type="ECO:0000259" key="6">
    <source>
        <dbReference type="PROSITE" id="PS51007"/>
    </source>
</evidence>
<dbReference type="Gene3D" id="1.10.760.10">
    <property type="entry name" value="Cytochrome c-like domain"/>
    <property type="match status" value="1"/>
</dbReference>
<dbReference type="Proteomes" id="UP000317093">
    <property type="component" value="Chromosome"/>
</dbReference>
<dbReference type="RefSeq" id="WP_145257394.1">
    <property type="nucleotide sequence ID" value="NZ_CP036279.1"/>
</dbReference>